<dbReference type="InterPro" id="IPR000836">
    <property type="entry name" value="PRTase_dom"/>
</dbReference>
<gene>
    <name evidence="7" type="primary">pyrE</name>
    <name evidence="10" type="ORF">A2Y75_04860</name>
</gene>
<proteinExistence type="inferred from homology"/>
<evidence type="ECO:0000256" key="6">
    <source>
        <dbReference type="ARBA" id="ARBA00022975"/>
    </source>
</evidence>
<evidence type="ECO:0000313" key="11">
    <source>
        <dbReference type="Proteomes" id="UP000177876"/>
    </source>
</evidence>
<dbReference type="GO" id="GO:0004588">
    <property type="term" value="F:orotate phosphoribosyltransferase activity"/>
    <property type="evidence" value="ECO:0007669"/>
    <property type="project" value="UniProtKB-UniRule"/>
</dbReference>
<dbReference type="AlphaFoldDB" id="A0A1F2WSD7"/>
<evidence type="ECO:0000256" key="4">
    <source>
        <dbReference type="ARBA" id="ARBA00022679"/>
    </source>
</evidence>
<reference evidence="10 11" key="1">
    <citation type="journal article" date="2016" name="Nat. Commun.">
        <title>Thousands of microbial genomes shed light on interconnected biogeochemical processes in an aquifer system.</title>
        <authorList>
            <person name="Anantharaman K."/>
            <person name="Brown C.T."/>
            <person name="Hug L.A."/>
            <person name="Sharon I."/>
            <person name="Castelle C.J."/>
            <person name="Probst A.J."/>
            <person name="Thomas B.C."/>
            <person name="Singh A."/>
            <person name="Wilkins M.J."/>
            <person name="Karaoz U."/>
            <person name="Brodie E.L."/>
            <person name="Williams K.H."/>
            <person name="Hubbard S.S."/>
            <person name="Banfield J.F."/>
        </authorList>
    </citation>
    <scope>NUCLEOTIDE SEQUENCE [LARGE SCALE GENOMIC DNA]</scope>
</reference>
<keyword evidence="6 7" id="KW-0665">Pyrimidine biosynthesis</keyword>
<comment type="similarity">
    <text evidence="7">Belongs to the purine/pyrimidine phosphoribosyltransferase family. PyrE subfamily.</text>
</comment>
<feature type="binding site" evidence="7">
    <location>
        <position position="146"/>
    </location>
    <ligand>
        <name>orotate</name>
        <dbReference type="ChEBI" id="CHEBI:30839"/>
    </ligand>
</feature>
<evidence type="ECO:0000256" key="2">
    <source>
        <dbReference type="ARBA" id="ARBA00011971"/>
    </source>
</evidence>
<dbReference type="UniPathway" id="UPA00070">
    <property type="reaction ID" value="UER00119"/>
</dbReference>
<dbReference type="InterPro" id="IPR029057">
    <property type="entry name" value="PRTase-like"/>
</dbReference>
<evidence type="ECO:0000256" key="1">
    <source>
        <dbReference type="ARBA" id="ARBA00004889"/>
    </source>
</evidence>
<dbReference type="PANTHER" id="PTHR19278">
    <property type="entry name" value="OROTATE PHOSPHORIBOSYLTRANSFERASE"/>
    <property type="match status" value="1"/>
</dbReference>
<evidence type="ECO:0000256" key="8">
    <source>
        <dbReference type="SAM" id="Phobius"/>
    </source>
</evidence>
<dbReference type="PANTHER" id="PTHR19278:SF9">
    <property type="entry name" value="URIDINE 5'-MONOPHOSPHATE SYNTHASE"/>
    <property type="match status" value="1"/>
</dbReference>
<comment type="caution">
    <text evidence="7">Lacks conserved residue(s) required for the propagation of feature annotation.</text>
</comment>
<dbReference type="Pfam" id="PF00156">
    <property type="entry name" value="Pribosyltran"/>
    <property type="match status" value="1"/>
</dbReference>
<dbReference type="Gene3D" id="3.40.50.2020">
    <property type="match status" value="1"/>
</dbReference>
<name>A0A1F2WSD7_9ACTN</name>
<dbReference type="EC" id="2.4.2.10" evidence="2 7"/>
<dbReference type="GO" id="GO:0044205">
    <property type="term" value="P:'de novo' UMP biosynthetic process"/>
    <property type="evidence" value="ECO:0007669"/>
    <property type="project" value="UniProtKB-UniRule"/>
</dbReference>
<protein>
    <recommendedName>
        <fullName evidence="2 7">Orotate phosphoribosyltransferase</fullName>
        <shortName evidence="7">OPRT</shortName>
        <shortName evidence="7">OPRTase</shortName>
        <ecNumber evidence="2 7">2.4.2.10</ecNumber>
    </recommendedName>
</protein>
<feature type="binding site" evidence="7">
    <location>
        <position position="118"/>
    </location>
    <ligand>
        <name>orotate</name>
        <dbReference type="ChEBI" id="CHEBI:30839"/>
    </ligand>
</feature>
<dbReference type="EMBL" id="MELK01000011">
    <property type="protein sequence ID" value="OFW59713.1"/>
    <property type="molecule type" value="Genomic_DNA"/>
</dbReference>
<dbReference type="InterPro" id="IPR006273">
    <property type="entry name" value="Orotate_PRibTrfase_bac"/>
</dbReference>
<keyword evidence="5 7" id="KW-0460">Magnesium</keyword>
<keyword evidence="8" id="KW-0812">Transmembrane</keyword>
<feature type="domain" description="Phosphoribosyltransferase" evidence="9">
    <location>
        <begin position="47"/>
        <end position="158"/>
    </location>
</feature>
<evidence type="ECO:0000256" key="5">
    <source>
        <dbReference type="ARBA" id="ARBA00022842"/>
    </source>
</evidence>
<comment type="pathway">
    <text evidence="1 7">Pyrimidine metabolism; UMP biosynthesis via de novo pathway; UMP from orotate: step 1/2.</text>
</comment>
<sequence>MNQWEVLEIFKREGAVEKGHFLLSSGLHSDTYIQCAKVLQYPHLAESLADELAKGFHKENIDVVLSPALGGIIIGYMVAMAMGKRMLYTERAGDKLLLRRGQSFAKGERGLLVEDVITTGGSVEELLELATGNGAVVCGVAALIERGEARDFGVAKKVLLRIDAITWKAEDCPLCKEETALKAPGSRRSS</sequence>
<dbReference type="GO" id="GO:0000287">
    <property type="term" value="F:magnesium ion binding"/>
    <property type="evidence" value="ECO:0007669"/>
    <property type="project" value="UniProtKB-UniRule"/>
</dbReference>
<keyword evidence="8" id="KW-1133">Transmembrane helix</keyword>
<dbReference type="NCBIfam" id="TIGR01367">
    <property type="entry name" value="pyrE_Therm"/>
    <property type="match status" value="1"/>
</dbReference>
<comment type="caution">
    <text evidence="10">The sequence shown here is derived from an EMBL/GenBank/DDBJ whole genome shotgun (WGS) entry which is preliminary data.</text>
</comment>
<dbReference type="GO" id="GO:0019856">
    <property type="term" value="P:pyrimidine nucleobase biosynthetic process"/>
    <property type="evidence" value="ECO:0007669"/>
    <property type="project" value="InterPro"/>
</dbReference>
<keyword evidence="8" id="KW-0472">Membrane</keyword>
<dbReference type="InterPro" id="IPR023031">
    <property type="entry name" value="OPRT"/>
</dbReference>
<dbReference type="CDD" id="cd06223">
    <property type="entry name" value="PRTases_typeI"/>
    <property type="match status" value="1"/>
</dbReference>
<accession>A0A1F2WSD7</accession>
<dbReference type="HAMAP" id="MF_01208">
    <property type="entry name" value="PyrE"/>
    <property type="match status" value="1"/>
</dbReference>
<keyword evidence="4 7" id="KW-0808">Transferase</keyword>
<feature type="transmembrane region" description="Helical" evidence="8">
    <location>
        <begin position="64"/>
        <end position="82"/>
    </location>
</feature>
<evidence type="ECO:0000259" key="9">
    <source>
        <dbReference type="Pfam" id="PF00156"/>
    </source>
</evidence>
<dbReference type="STRING" id="1797197.A2Y75_04860"/>
<evidence type="ECO:0000313" key="10">
    <source>
        <dbReference type="EMBL" id="OFW59713.1"/>
    </source>
</evidence>
<dbReference type="SUPFAM" id="SSF53271">
    <property type="entry name" value="PRTase-like"/>
    <property type="match status" value="1"/>
</dbReference>
<feature type="binding site" description="in other chain" evidence="7">
    <location>
        <begin position="114"/>
        <end position="122"/>
    </location>
    <ligand>
        <name>5-phospho-alpha-D-ribose 1-diphosphate</name>
        <dbReference type="ChEBI" id="CHEBI:58017"/>
        <note>ligand shared between dimeric partners</note>
    </ligand>
</feature>
<dbReference type="Proteomes" id="UP000177876">
    <property type="component" value="Unassembled WGS sequence"/>
</dbReference>
<evidence type="ECO:0000256" key="7">
    <source>
        <dbReference type="HAMAP-Rule" id="MF_01208"/>
    </source>
</evidence>
<organism evidence="10 11">
    <name type="scientific">Candidatus Solincola sediminis</name>
    <dbReference type="NCBI Taxonomy" id="1797199"/>
    <lineage>
        <taxon>Bacteria</taxon>
        <taxon>Bacillati</taxon>
        <taxon>Actinomycetota</taxon>
        <taxon>Candidatus Geothermincolia</taxon>
        <taxon>Candidatus Geothermincolales</taxon>
        <taxon>Candidatus Geothermincolaceae</taxon>
        <taxon>Candidatus Solincola</taxon>
    </lineage>
</organism>
<comment type="catalytic activity">
    <reaction evidence="7">
        <text>orotidine 5'-phosphate + diphosphate = orotate + 5-phospho-alpha-D-ribose 1-diphosphate</text>
        <dbReference type="Rhea" id="RHEA:10380"/>
        <dbReference type="ChEBI" id="CHEBI:30839"/>
        <dbReference type="ChEBI" id="CHEBI:33019"/>
        <dbReference type="ChEBI" id="CHEBI:57538"/>
        <dbReference type="ChEBI" id="CHEBI:58017"/>
        <dbReference type="EC" id="2.4.2.10"/>
    </reaction>
</comment>
<comment type="cofactor">
    <cofactor evidence="7">
        <name>Mg(2+)</name>
        <dbReference type="ChEBI" id="CHEBI:18420"/>
    </cofactor>
</comment>
<comment type="function">
    <text evidence="7">Catalyzes the transfer of a ribosyl phosphate group from 5-phosphoribose 1-diphosphate to orotate, leading to the formation of orotidine monophosphate (OMP).</text>
</comment>
<comment type="subunit">
    <text evidence="7">Homodimer.</text>
</comment>
<keyword evidence="3 7" id="KW-0328">Glycosyltransferase</keyword>
<evidence type="ECO:0000256" key="3">
    <source>
        <dbReference type="ARBA" id="ARBA00022676"/>
    </source>
</evidence>